<dbReference type="NCBIfam" id="TIGR04474">
    <property type="entry name" value="tcm_partner"/>
    <property type="match status" value="1"/>
</dbReference>
<sequence>MKYFDAWSKVMIPRSRYKRLGYIDLFSGPGKYEDGNKSTPLLILEKCINNEKLRKQIVTVFNDANPKFCQKLKENIEALPNINLLKYKPKIMNKEVGDEVAKIFSKISLIPTLAFIDPWGYKGLTTNLIKALIKDFGSDCIFFFNYNRINMGINNPIVKEHMNALFGEKRANQLRLTIKKMEQEEKELFIVNELAESLSDNRKNYVLPFRFLDEQKDKTSHYLIFVSKHSLGYTIMKEIMAKQSTITDDGVANFSYIPVKHREKYMNVQLSLLSLYERPLDALGKELIDEFKGKTLTVKEIFDMHHIWKPFTLANYKEALRRLEEDGLILADPPSEKRRLRKGVRTMGDTVKITFLNQNGCSS</sequence>
<gene>
    <name evidence="2" type="primary">tcmP</name>
    <name evidence="2" type="ORF">H2C83_07705</name>
</gene>
<evidence type="ECO:0000313" key="3">
    <source>
        <dbReference type="Proteomes" id="UP000538292"/>
    </source>
</evidence>
<reference evidence="2 3" key="1">
    <citation type="submission" date="2020-07" db="EMBL/GenBank/DDBJ databases">
        <title>Thermoactinomyces phylogeny.</title>
        <authorList>
            <person name="Dunlap C."/>
        </authorList>
    </citation>
    <scope>NUCLEOTIDE SEQUENCE [LARGE SCALE GENOMIC DNA]</scope>
    <source>
        <strain evidence="2 3">AMNI-1</strain>
    </source>
</reference>
<dbReference type="Pfam" id="PF22560">
    <property type="entry name" value="GMT-wHTH"/>
    <property type="match status" value="1"/>
</dbReference>
<evidence type="ECO:0000313" key="2">
    <source>
        <dbReference type="EMBL" id="MBA4602202.1"/>
    </source>
</evidence>
<dbReference type="AlphaFoldDB" id="A0A7W1XRX5"/>
<organism evidence="2 3">
    <name type="scientific">Thermoactinomyces mirandus</name>
    <dbReference type="NCBI Taxonomy" id="2756294"/>
    <lineage>
        <taxon>Bacteria</taxon>
        <taxon>Bacillati</taxon>
        <taxon>Bacillota</taxon>
        <taxon>Bacilli</taxon>
        <taxon>Bacillales</taxon>
        <taxon>Thermoactinomycetaceae</taxon>
        <taxon>Thermoactinomyces</taxon>
    </lineage>
</organism>
<evidence type="ECO:0000259" key="1">
    <source>
        <dbReference type="Pfam" id="PF22560"/>
    </source>
</evidence>
<keyword evidence="3" id="KW-1185">Reference proteome</keyword>
<name>A0A7W1XRX5_9BACL</name>
<proteinExistence type="predicted"/>
<feature type="domain" description="GMT-like wHTH" evidence="1">
    <location>
        <begin position="276"/>
        <end position="335"/>
    </location>
</feature>
<protein>
    <submittedName>
        <fullName evidence="2">Three-Cys-motif partner protein TcmP</fullName>
    </submittedName>
</protein>
<dbReference type="Proteomes" id="UP000538292">
    <property type="component" value="Unassembled WGS sequence"/>
</dbReference>
<accession>A0A7W1XRX5</accession>
<dbReference type="InterPro" id="IPR054339">
    <property type="entry name" value="GMT_wHTH"/>
</dbReference>
<dbReference type="InterPro" id="IPR031009">
    <property type="entry name" value="Tcm_partner"/>
</dbReference>
<dbReference type="EMBL" id="JACEOL010000025">
    <property type="protein sequence ID" value="MBA4602202.1"/>
    <property type="molecule type" value="Genomic_DNA"/>
</dbReference>
<comment type="caution">
    <text evidence="2">The sequence shown here is derived from an EMBL/GenBank/DDBJ whole genome shotgun (WGS) entry which is preliminary data.</text>
</comment>